<accession>A0ABW3NIE0</accession>
<gene>
    <name evidence="1" type="ORF">ACFQ19_15810</name>
</gene>
<evidence type="ECO:0000313" key="1">
    <source>
        <dbReference type="EMBL" id="MFD1067472.1"/>
    </source>
</evidence>
<protein>
    <recommendedName>
        <fullName evidence="3">DUF2515 domain-containing protein</fullName>
    </recommendedName>
</protein>
<comment type="caution">
    <text evidence="1">The sequence shown here is derived from an EMBL/GenBank/DDBJ whole genome shotgun (WGS) entry which is preliminary data.</text>
</comment>
<organism evidence="1 2">
    <name type="scientific">Oceanobacillus locisalsi</name>
    <dbReference type="NCBI Taxonomy" id="546107"/>
    <lineage>
        <taxon>Bacteria</taxon>
        <taxon>Bacillati</taxon>
        <taxon>Bacillota</taxon>
        <taxon>Bacilli</taxon>
        <taxon>Bacillales</taxon>
        <taxon>Bacillaceae</taxon>
        <taxon>Oceanobacillus</taxon>
    </lineage>
</organism>
<dbReference type="EMBL" id="JBHTKK010000023">
    <property type="protein sequence ID" value="MFD1067472.1"/>
    <property type="molecule type" value="Genomic_DNA"/>
</dbReference>
<sequence>MEQDQLTLDMFLNMESENQKSVKNTFIDQPSRRKTFPSKIIHDFNQFMDHISKNTILLTPKDTSIPSKSLAELNKIMSFQKQYTSRNTQKAHYPYIHFLYLLALKSHLIEKKSLNTKENYLYVTERWSTYTQFTRAEQYFLLLETFWVDLDWEELIPDNELHVHLMLPDIFQKLLHNDTHTLQFDEQQLMTNLISHWNEFPLFLDWLGIWSCSYHNQGITLNTFPQSITLTGFGVKMLPIFIQSRPLEKWNLPLRRSYREHNPRPGTKITDSWTGEGSKEQLKNQRFEPFYKAFTALFYSKDLNQTLPRKDF</sequence>
<evidence type="ECO:0008006" key="3">
    <source>
        <dbReference type="Google" id="ProtNLM"/>
    </source>
</evidence>
<dbReference type="RefSeq" id="WP_379593586.1">
    <property type="nucleotide sequence ID" value="NZ_JBHTKK010000023.1"/>
</dbReference>
<evidence type="ECO:0000313" key="2">
    <source>
        <dbReference type="Proteomes" id="UP001597041"/>
    </source>
</evidence>
<proteinExistence type="predicted"/>
<reference evidence="2" key="1">
    <citation type="journal article" date="2019" name="Int. J. Syst. Evol. Microbiol.">
        <title>The Global Catalogue of Microorganisms (GCM) 10K type strain sequencing project: providing services to taxonomists for standard genome sequencing and annotation.</title>
        <authorList>
            <consortium name="The Broad Institute Genomics Platform"/>
            <consortium name="The Broad Institute Genome Sequencing Center for Infectious Disease"/>
            <person name="Wu L."/>
            <person name="Ma J."/>
        </authorList>
    </citation>
    <scope>NUCLEOTIDE SEQUENCE [LARGE SCALE GENOMIC DNA]</scope>
    <source>
        <strain evidence="2">CCUG 56608</strain>
    </source>
</reference>
<keyword evidence="2" id="KW-1185">Reference proteome</keyword>
<dbReference type="Proteomes" id="UP001597041">
    <property type="component" value="Unassembled WGS sequence"/>
</dbReference>
<name>A0ABW3NIE0_9BACI</name>